<feature type="compositionally biased region" description="Polar residues" evidence="4">
    <location>
        <begin position="406"/>
        <end position="418"/>
    </location>
</feature>
<comment type="similarity">
    <text evidence="2">Belongs to the NADH:flavin oxidoreductase/NADH oxidase family.</text>
</comment>
<gene>
    <name evidence="6" type="ORF">BDV96DRAFT_500892</name>
</gene>
<evidence type="ECO:0000256" key="4">
    <source>
        <dbReference type="SAM" id="MobiDB-lite"/>
    </source>
</evidence>
<dbReference type="InterPro" id="IPR045247">
    <property type="entry name" value="Oye-like"/>
</dbReference>
<name>A0A6A5YWZ0_9PLEO</name>
<reference evidence="6" key="1">
    <citation type="journal article" date="2020" name="Stud. Mycol.">
        <title>101 Dothideomycetes genomes: a test case for predicting lifestyles and emergence of pathogens.</title>
        <authorList>
            <person name="Haridas S."/>
            <person name="Albert R."/>
            <person name="Binder M."/>
            <person name="Bloem J."/>
            <person name="Labutti K."/>
            <person name="Salamov A."/>
            <person name="Andreopoulos B."/>
            <person name="Baker S."/>
            <person name="Barry K."/>
            <person name="Bills G."/>
            <person name="Bluhm B."/>
            <person name="Cannon C."/>
            <person name="Castanera R."/>
            <person name="Culley D."/>
            <person name="Daum C."/>
            <person name="Ezra D."/>
            <person name="Gonzalez J."/>
            <person name="Henrissat B."/>
            <person name="Kuo A."/>
            <person name="Liang C."/>
            <person name="Lipzen A."/>
            <person name="Lutzoni F."/>
            <person name="Magnuson J."/>
            <person name="Mondo S."/>
            <person name="Nolan M."/>
            <person name="Ohm R."/>
            <person name="Pangilinan J."/>
            <person name="Park H.-J."/>
            <person name="Ramirez L."/>
            <person name="Alfaro M."/>
            <person name="Sun H."/>
            <person name="Tritt A."/>
            <person name="Yoshinaga Y."/>
            <person name="Zwiers L.-H."/>
            <person name="Turgeon B."/>
            <person name="Goodwin S."/>
            <person name="Spatafora J."/>
            <person name="Crous P."/>
            <person name="Grigoriev I."/>
        </authorList>
    </citation>
    <scope>NUCLEOTIDE SEQUENCE</scope>
    <source>
        <strain evidence="6">CBS 627.86</strain>
    </source>
</reference>
<dbReference type="Gene3D" id="3.20.20.70">
    <property type="entry name" value="Aldolase class I"/>
    <property type="match status" value="1"/>
</dbReference>
<keyword evidence="7" id="KW-1185">Reference proteome</keyword>
<feature type="domain" description="NADH:flavin oxidoreductase/NADH oxidase N-terminal" evidence="5">
    <location>
        <begin position="10"/>
        <end position="379"/>
    </location>
</feature>
<feature type="region of interest" description="Disordered" evidence="4">
    <location>
        <begin position="399"/>
        <end position="418"/>
    </location>
</feature>
<dbReference type="PANTHER" id="PTHR22893">
    <property type="entry name" value="NADH OXIDOREDUCTASE-RELATED"/>
    <property type="match status" value="1"/>
</dbReference>
<dbReference type="Proteomes" id="UP000799770">
    <property type="component" value="Unassembled WGS sequence"/>
</dbReference>
<organism evidence="6 7">
    <name type="scientific">Lophiotrema nucula</name>
    <dbReference type="NCBI Taxonomy" id="690887"/>
    <lineage>
        <taxon>Eukaryota</taxon>
        <taxon>Fungi</taxon>
        <taxon>Dikarya</taxon>
        <taxon>Ascomycota</taxon>
        <taxon>Pezizomycotina</taxon>
        <taxon>Dothideomycetes</taxon>
        <taxon>Pleosporomycetidae</taxon>
        <taxon>Pleosporales</taxon>
        <taxon>Lophiotremataceae</taxon>
        <taxon>Lophiotrema</taxon>
    </lineage>
</organism>
<evidence type="ECO:0000313" key="6">
    <source>
        <dbReference type="EMBL" id="KAF2110628.1"/>
    </source>
</evidence>
<evidence type="ECO:0000256" key="1">
    <source>
        <dbReference type="ARBA" id="ARBA00001917"/>
    </source>
</evidence>
<evidence type="ECO:0000313" key="7">
    <source>
        <dbReference type="Proteomes" id="UP000799770"/>
    </source>
</evidence>
<protein>
    <recommendedName>
        <fullName evidence="5">NADH:flavin oxidoreductase/NADH oxidase N-terminal domain-containing protein</fullName>
    </recommendedName>
</protein>
<sequence length="418" mass="47041">MANNEGASSKIFTPLKIANGNIELKHRIVLAPLTRNRGLPVRQDEPGNPNRIFYPDALNAEYYAQRATKGGLLISEGIPPSLESNGSPGVPGLFHPKHLEGWKLVTNAVHQKGGYIYAQLWHAGRTTLPPFTGMPTVAPSATPWDDPEQFHRRIPPGCDGPVKYVDYPPIELSKEHIKRTIEDYCNAARMAMEAGFDGVEVHGGNGYLPEQFLSSNINRRTDEHGGCPEKRCRFVVELMEGLRDAVGGSNVAIRLSPFGLFNHTRGEQRVETWSFLCRQLKEKVPDMSYISFIEPRFEQIHSVGEKDEFLKSWGMDPSTTSLKPFREIMGDTPFFSAGGWNDTNCWGVLESEECDALLMGRYFISNPDLIKRLREGLPLTKYDRNTFYGPLEPRERGYTDYRTWEEQQSTSSEGVDAV</sequence>
<accession>A0A6A5YWZ0</accession>
<dbReference type="InterPro" id="IPR013785">
    <property type="entry name" value="Aldolase_TIM"/>
</dbReference>
<proteinExistence type="inferred from homology"/>
<comment type="cofactor">
    <cofactor evidence="1">
        <name>FMN</name>
        <dbReference type="ChEBI" id="CHEBI:58210"/>
    </cofactor>
</comment>
<dbReference type="OrthoDB" id="276546at2759"/>
<dbReference type="EMBL" id="ML977337">
    <property type="protein sequence ID" value="KAF2110628.1"/>
    <property type="molecule type" value="Genomic_DNA"/>
</dbReference>
<evidence type="ECO:0000256" key="2">
    <source>
        <dbReference type="ARBA" id="ARBA00005979"/>
    </source>
</evidence>
<evidence type="ECO:0000259" key="5">
    <source>
        <dbReference type="Pfam" id="PF00724"/>
    </source>
</evidence>
<dbReference type="Pfam" id="PF00724">
    <property type="entry name" value="Oxidored_FMN"/>
    <property type="match status" value="1"/>
</dbReference>
<dbReference type="SUPFAM" id="SSF51395">
    <property type="entry name" value="FMN-linked oxidoreductases"/>
    <property type="match status" value="1"/>
</dbReference>
<dbReference type="FunFam" id="3.20.20.70:FF:000059">
    <property type="entry name" value="N-ethylmaleimide reductase, FMN-linked"/>
    <property type="match status" value="1"/>
</dbReference>
<dbReference type="GO" id="GO:0005829">
    <property type="term" value="C:cytosol"/>
    <property type="evidence" value="ECO:0007669"/>
    <property type="project" value="UniProtKB-ARBA"/>
</dbReference>
<dbReference type="PANTHER" id="PTHR22893:SF93">
    <property type="entry name" value="HYPOTHETICAL OXIDOREDUCTASE (EUROFUNG)"/>
    <property type="match status" value="1"/>
</dbReference>
<dbReference type="GO" id="GO:0010181">
    <property type="term" value="F:FMN binding"/>
    <property type="evidence" value="ECO:0007669"/>
    <property type="project" value="InterPro"/>
</dbReference>
<dbReference type="AlphaFoldDB" id="A0A6A5YWZ0"/>
<dbReference type="CDD" id="cd02933">
    <property type="entry name" value="OYE_like_FMN"/>
    <property type="match status" value="1"/>
</dbReference>
<evidence type="ECO:0000256" key="3">
    <source>
        <dbReference type="ARBA" id="ARBA00023002"/>
    </source>
</evidence>
<keyword evidence="3" id="KW-0560">Oxidoreductase</keyword>
<dbReference type="InterPro" id="IPR001155">
    <property type="entry name" value="OxRdtase_FMN_N"/>
</dbReference>
<dbReference type="GO" id="GO:0016628">
    <property type="term" value="F:oxidoreductase activity, acting on the CH-CH group of donors, NAD or NADP as acceptor"/>
    <property type="evidence" value="ECO:0007669"/>
    <property type="project" value="UniProtKB-ARBA"/>
</dbReference>